<organism evidence="1">
    <name type="scientific">Siphoviridae sp. ctgN495</name>
    <dbReference type="NCBI Taxonomy" id="2825608"/>
    <lineage>
        <taxon>Viruses</taxon>
        <taxon>Duplodnaviria</taxon>
        <taxon>Heunggongvirae</taxon>
        <taxon>Uroviricota</taxon>
        <taxon>Caudoviricetes</taxon>
    </lineage>
</organism>
<evidence type="ECO:0000313" key="1">
    <source>
        <dbReference type="EMBL" id="DAF92149.1"/>
    </source>
</evidence>
<proteinExistence type="predicted"/>
<name>A0A8S5UCE3_9CAUD</name>
<protein>
    <submittedName>
        <fullName evidence="1">Uncharacterized protein</fullName>
    </submittedName>
</protein>
<accession>A0A8S5UCE3</accession>
<dbReference type="EMBL" id="BK016063">
    <property type="protein sequence ID" value="DAF92149.1"/>
    <property type="molecule type" value="Genomic_DNA"/>
</dbReference>
<sequence length="90" mass="10485">MIISSRLEARKSVKDNFELACKFQMTVINVFHKDLITGEIVLTDMFSHDSIQAVTWRDNYLESLKKLEVPYICYVGDHFTEASGYLDFEE</sequence>
<reference evidence="1" key="1">
    <citation type="journal article" date="2021" name="Proc. Natl. Acad. Sci. U.S.A.">
        <title>A Catalog of Tens of Thousands of Viruses from Human Metagenomes Reveals Hidden Associations with Chronic Diseases.</title>
        <authorList>
            <person name="Tisza M.J."/>
            <person name="Buck C.B."/>
        </authorList>
    </citation>
    <scope>NUCLEOTIDE SEQUENCE</scope>
    <source>
        <strain evidence="1">CtgN495</strain>
    </source>
</reference>